<dbReference type="PANTHER" id="PTHR11061">
    <property type="entry name" value="RNA M5U METHYLTRANSFERASE"/>
    <property type="match status" value="1"/>
</dbReference>
<evidence type="ECO:0000256" key="4">
    <source>
        <dbReference type="PROSITE-ProRule" id="PRU01024"/>
    </source>
</evidence>
<dbReference type="InterPro" id="IPR010280">
    <property type="entry name" value="U5_MeTrfase_fam"/>
</dbReference>
<dbReference type="InterPro" id="IPR002792">
    <property type="entry name" value="TRAM_dom"/>
</dbReference>
<dbReference type="InterPro" id="IPR029063">
    <property type="entry name" value="SAM-dependent_MTases_sf"/>
</dbReference>
<dbReference type="Pfam" id="PF01938">
    <property type="entry name" value="TRAM"/>
    <property type="match status" value="1"/>
</dbReference>
<evidence type="ECO:0000256" key="1">
    <source>
        <dbReference type="ARBA" id="ARBA00022603"/>
    </source>
</evidence>
<keyword evidence="1 4" id="KW-0489">Methyltransferase</keyword>
<dbReference type="PROSITE" id="PS01230">
    <property type="entry name" value="TRMA_1"/>
    <property type="match status" value="1"/>
</dbReference>
<dbReference type="Gene3D" id="2.40.50.1070">
    <property type="match status" value="1"/>
</dbReference>
<evidence type="ECO:0000256" key="5">
    <source>
        <dbReference type="PROSITE-ProRule" id="PRU10015"/>
    </source>
</evidence>
<dbReference type="CDD" id="cd02440">
    <property type="entry name" value="AdoMet_MTases"/>
    <property type="match status" value="1"/>
</dbReference>
<feature type="binding site" evidence="4">
    <location>
        <position position="403"/>
    </location>
    <ligand>
        <name>S-adenosyl-L-methionine</name>
        <dbReference type="ChEBI" id="CHEBI:59789"/>
    </ligand>
</feature>
<protein>
    <submittedName>
        <fullName evidence="8">23S rRNA (Uracil-C(5))-methyltransferase RlmCD</fullName>
        <ecNumber evidence="8">2.1.1.189</ecNumber>
    </submittedName>
    <submittedName>
        <fullName evidence="7">RNA methyltransferase</fullName>
    </submittedName>
</protein>
<feature type="active site" description="Nucleophile" evidence="4">
    <location>
        <position position="430"/>
    </location>
</feature>
<gene>
    <name evidence="8" type="primary">rlmCD</name>
    <name evidence="7" type="ORF">HQ38_01050</name>
    <name evidence="8" type="ORF">NCTC12858_01662</name>
</gene>
<keyword evidence="2 4" id="KW-0808">Transferase</keyword>
<reference evidence="7 9" key="1">
    <citation type="submission" date="2014-08" db="EMBL/GenBank/DDBJ databases">
        <title>Porphyromonas crevioricanis strain:COT-253_OH1447 Genome sequencing.</title>
        <authorList>
            <person name="Wallis C."/>
            <person name="Deusch O."/>
            <person name="O'Flynn C."/>
            <person name="Davis I."/>
            <person name="Jospin G."/>
            <person name="Darling A.E."/>
            <person name="Coil D.A."/>
            <person name="Alexiev A."/>
            <person name="Horsfall A."/>
            <person name="Kirkwood N."/>
            <person name="Harris S."/>
            <person name="Eisen J.A."/>
        </authorList>
    </citation>
    <scope>NUCLEOTIDE SEQUENCE [LARGE SCALE GENOMIC DNA]</scope>
    <source>
        <strain evidence="9">COT-253 OH1447</strain>
        <strain evidence="7">COT-253_OH1447</strain>
    </source>
</reference>
<dbReference type="Gene3D" id="2.40.50.140">
    <property type="entry name" value="Nucleic acid-binding proteins"/>
    <property type="match status" value="1"/>
</dbReference>
<dbReference type="PROSITE" id="PS50926">
    <property type="entry name" value="TRAM"/>
    <property type="match status" value="1"/>
</dbReference>
<dbReference type="SUPFAM" id="SSF53335">
    <property type="entry name" value="S-adenosyl-L-methionine-dependent methyltransferases"/>
    <property type="match status" value="1"/>
</dbReference>
<feature type="binding site" evidence="4">
    <location>
        <position position="304"/>
    </location>
    <ligand>
        <name>S-adenosyl-L-methionine</name>
        <dbReference type="ChEBI" id="CHEBI:59789"/>
    </ligand>
</feature>
<evidence type="ECO:0000256" key="3">
    <source>
        <dbReference type="ARBA" id="ARBA00022691"/>
    </source>
</evidence>
<organism evidence="8 10">
    <name type="scientific">Porphyromonas crevioricanis</name>
    <dbReference type="NCBI Taxonomy" id="393921"/>
    <lineage>
        <taxon>Bacteria</taxon>
        <taxon>Pseudomonadati</taxon>
        <taxon>Bacteroidota</taxon>
        <taxon>Bacteroidia</taxon>
        <taxon>Bacteroidales</taxon>
        <taxon>Porphyromonadaceae</taxon>
        <taxon>Porphyromonas</taxon>
    </lineage>
</organism>
<dbReference type="EMBL" id="LS483447">
    <property type="protein sequence ID" value="SQH73791.1"/>
    <property type="molecule type" value="Genomic_DNA"/>
</dbReference>
<dbReference type="EMBL" id="JQJC01000002">
    <property type="protein sequence ID" value="KGN96892.1"/>
    <property type="molecule type" value="Genomic_DNA"/>
</dbReference>
<evidence type="ECO:0000313" key="7">
    <source>
        <dbReference type="EMBL" id="KGN96892.1"/>
    </source>
</evidence>
<dbReference type="SUPFAM" id="SSF50249">
    <property type="entry name" value="Nucleic acid-binding proteins"/>
    <property type="match status" value="1"/>
</dbReference>
<reference evidence="8 10" key="2">
    <citation type="submission" date="2018-06" db="EMBL/GenBank/DDBJ databases">
        <authorList>
            <consortium name="Pathogen Informatics"/>
            <person name="Doyle S."/>
        </authorList>
    </citation>
    <scope>NUCLEOTIDE SEQUENCE [LARGE SCALE GENOMIC DNA]</scope>
    <source>
        <strain evidence="8 10">NCTC12858</strain>
    </source>
</reference>
<feature type="active site" evidence="5">
    <location>
        <position position="430"/>
    </location>
</feature>
<dbReference type="RefSeq" id="WP_023941064.1">
    <property type="nucleotide sequence ID" value="NZ_JQJC01000002.1"/>
</dbReference>
<keyword evidence="10" id="KW-1185">Reference proteome</keyword>
<dbReference type="PANTHER" id="PTHR11061:SF30">
    <property type="entry name" value="TRNA (URACIL(54)-C(5))-METHYLTRANSFERASE"/>
    <property type="match status" value="1"/>
</dbReference>
<keyword evidence="3 4" id="KW-0949">S-adenosyl-L-methionine</keyword>
<dbReference type="AlphaFoldDB" id="A0A2X4SVM2"/>
<dbReference type="GO" id="GO:0070475">
    <property type="term" value="P:rRNA base methylation"/>
    <property type="evidence" value="ECO:0007669"/>
    <property type="project" value="TreeGrafter"/>
</dbReference>
<evidence type="ECO:0000256" key="2">
    <source>
        <dbReference type="ARBA" id="ARBA00022679"/>
    </source>
</evidence>
<dbReference type="InterPro" id="IPR030391">
    <property type="entry name" value="MeTrfase_TrmA_CS"/>
</dbReference>
<evidence type="ECO:0000313" key="9">
    <source>
        <dbReference type="Proteomes" id="UP000030136"/>
    </source>
</evidence>
<dbReference type="Gene3D" id="3.40.50.150">
    <property type="entry name" value="Vaccinia Virus protein VP39"/>
    <property type="match status" value="1"/>
</dbReference>
<dbReference type="InterPro" id="IPR012340">
    <property type="entry name" value="NA-bd_OB-fold"/>
</dbReference>
<dbReference type="InterPro" id="IPR030390">
    <property type="entry name" value="MeTrfase_TrmA_AS"/>
</dbReference>
<sequence>MSRKRKPFPLLENVHIADIAAEGKAIARVDEQVIFVPYAAPGDICDIQIVRKKRSYLEGRIERIITPSPVRVEPRCPHFGICGGCSWQHIPYEVQLKAKQQQVSDALTRIGKIEPQEYLPIVGADETYRYRNKLEFTFSHKRWLSLDEMTSEEEKPRIEPGLGFHIPRLFDKVIDIKQCFLGSDLSDRIRSFVRDYCLERLEDYPFFDLKNQEGMMRSLLIRTASTGEVMVVVMFYHDDPPKRMSLLAAIEKAFPEITSLCYVINPKCNDTLAGLAVEVYSGRNYILEEMEGLRFGVGAKSFYQTNSRQAYKLYSVVREFASLGGQELVYDLYTGTGTIASFVSRFCKKVVGIEYVEDAVADARINCRINGIENATFFAGDMKDILTMDFVSTHGKPDVLITDPPRAGMHDDVIKTILTVEPKRIVYVSCNPATQARDLSILMADGRYELLKSRAVDMFPQTHHIENVVLLELRKTSLSSASAL</sequence>
<comment type="similarity">
    <text evidence="4">Belongs to the class I-like SAM-binding methyltransferase superfamily. RNA M5U methyltransferase family.</text>
</comment>
<dbReference type="NCBIfam" id="TIGR00479">
    <property type="entry name" value="rumA"/>
    <property type="match status" value="1"/>
</dbReference>
<feature type="binding site" evidence="4">
    <location>
        <position position="354"/>
    </location>
    <ligand>
        <name>S-adenosyl-L-methionine</name>
        <dbReference type="ChEBI" id="CHEBI:59789"/>
    </ligand>
</feature>
<accession>A0A2X4SVM2</accession>
<feature type="domain" description="TRAM" evidence="6">
    <location>
        <begin position="4"/>
        <end position="63"/>
    </location>
</feature>
<dbReference type="Proteomes" id="UP000030136">
    <property type="component" value="Unassembled WGS sequence"/>
</dbReference>
<dbReference type="GO" id="GO:0070041">
    <property type="term" value="F:rRNA (uridine-C5-)-methyltransferase activity"/>
    <property type="evidence" value="ECO:0007669"/>
    <property type="project" value="TreeGrafter"/>
</dbReference>
<dbReference type="Proteomes" id="UP000249300">
    <property type="component" value="Chromosome 1"/>
</dbReference>
<dbReference type="EC" id="2.1.1.189" evidence="8"/>
<name>A0A2X4SVM2_9PORP</name>
<dbReference type="Pfam" id="PF05958">
    <property type="entry name" value="tRNA_U5-meth_tr"/>
    <property type="match status" value="1"/>
</dbReference>
<dbReference type="KEGG" id="pcre:NCTC12858_01662"/>
<dbReference type="PROSITE" id="PS01231">
    <property type="entry name" value="TRMA_2"/>
    <property type="match status" value="1"/>
</dbReference>
<dbReference type="FunFam" id="3.40.50.150:FF:000009">
    <property type="entry name" value="23S rRNA (Uracil(1939)-C(5))-methyltransferase RlmD"/>
    <property type="match status" value="1"/>
</dbReference>
<evidence type="ECO:0000259" key="6">
    <source>
        <dbReference type="PROSITE" id="PS50926"/>
    </source>
</evidence>
<proteinExistence type="inferred from homology"/>
<evidence type="ECO:0000313" key="8">
    <source>
        <dbReference type="EMBL" id="SQH73791.1"/>
    </source>
</evidence>
<evidence type="ECO:0000313" key="10">
    <source>
        <dbReference type="Proteomes" id="UP000249300"/>
    </source>
</evidence>
<dbReference type="PROSITE" id="PS51687">
    <property type="entry name" value="SAM_MT_RNA_M5U"/>
    <property type="match status" value="1"/>
</dbReference>
<feature type="binding site" evidence="4">
    <location>
        <position position="333"/>
    </location>
    <ligand>
        <name>S-adenosyl-L-methionine</name>
        <dbReference type="ChEBI" id="CHEBI:59789"/>
    </ligand>
</feature>